<evidence type="ECO:0000256" key="1">
    <source>
        <dbReference type="ARBA" id="ARBA00022737"/>
    </source>
</evidence>
<keyword evidence="5" id="KW-1185">Reference proteome</keyword>
<reference evidence="4" key="1">
    <citation type="journal article" date="2022" name="Int. J. Mol. Sci.">
        <title>Draft Genome of Tanacetum Coccineum: Genomic Comparison of Closely Related Tanacetum-Family Plants.</title>
        <authorList>
            <person name="Yamashiro T."/>
            <person name="Shiraishi A."/>
            <person name="Nakayama K."/>
            <person name="Satake H."/>
        </authorList>
    </citation>
    <scope>NUCLEOTIDE SEQUENCE</scope>
</reference>
<proteinExistence type="predicted"/>
<dbReference type="Pfam" id="PF12854">
    <property type="entry name" value="PPR_1"/>
    <property type="match status" value="1"/>
</dbReference>
<dbReference type="InterPro" id="IPR046960">
    <property type="entry name" value="PPR_At4g14850-like_plant"/>
</dbReference>
<gene>
    <name evidence="4" type="ORF">Tco_0952994</name>
</gene>
<dbReference type="Proteomes" id="UP001151760">
    <property type="component" value="Unassembled WGS sequence"/>
</dbReference>
<feature type="transmembrane region" description="Helical" evidence="3">
    <location>
        <begin position="12"/>
        <end position="35"/>
    </location>
</feature>
<comment type="caution">
    <text evidence="4">The sequence shown here is derived from an EMBL/GenBank/DDBJ whole genome shotgun (WGS) entry which is preliminary data.</text>
</comment>
<dbReference type="Pfam" id="PF01535">
    <property type="entry name" value="PPR"/>
    <property type="match status" value="2"/>
</dbReference>
<dbReference type="InterPro" id="IPR046848">
    <property type="entry name" value="E_motif"/>
</dbReference>
<dbReference type="Pfam" id="PF13041">
    <property type="entry name" value="PPR_2"/>
    <property type="match status" value="2"/>
</dbReference>
<evidence type="ECO:0000313" key="5">
    <source>
        <dbReference type="Proteomes" id="UP001151760"/>
    </source>
</evidence>
<keyword evidence="1" id="KW-0677">Repeat</keyword>
<feature type="repeat" description="PPR" evidence="2">
    <location>
        <begin position="356"/>
        <end position="390"/>
    </location>
</feature>
<dbReference type="EMBL" id="BQNB010015799">
    <property type="protein sequence ID" value="GJT44279.1"/>
    <property type="molecule type" value="Genomic_DNA"/>
</dbReference>
<dbReference type="SUPFAM" id="SSF48452">
    <property type="entry name" value="TPR-like"/>
    <property type="match status" value="1"/>
</dbReference>
<sequence>MDTTKGRSRKCLKICCGVTMAVIVIFIVVSVVLYFTIFKPKDPQIIAHPTNLENLQVQLFPNVSINATLVLTLTIDNRNYGGFKFKDSIANVYYREMLIAEVPVEHSEVPARSSLTMTTYANITGGKMATDPNFYNDIGTGHLNFTSTSVMHGKVSVLKIINVKAKVDSFSSRLYGNVELGENALELLVKLEPHNSGLWLVKMYGSFGCIKDAKKVFDGMCVRDLAVWNAMVSGYCKVGEFENARELFEVMEERNVVSWTALIAGYAQGNRACEAVEIFRRMRVDGVKPDEVTMVAVLSACAQLGALELGEWVHGYINEHNLRKSVSLNNALIDMYAKSGNINKAMEVFKNMKDRCVITWTTVIAGLALHGFGKEALEIFSGMEKSHVKPNCVTLIAVLSACSHSGLVKSGRWYFNNLLPKYRIKPRIEHYGCMIDLLGRAGCLSEAQEVLNRMPFEPNAAIWGSLLAASRLYKNVDLGQKALDHLVKLEPNNSGNFSLLSNIYAAERHWSESGSIRKAMRDNGVKKISGASCIEVNSRVHEFISGNGSHPLPERISKVLLNVLKDTVLGKLRMFCPFINDVMVDFRLAETQEIHIWLDDPSAGVSSVFCSCLSAGFGDGGIAGPAYFLWKLVVEDGGYGKVLLPVVSWTGVAGVDVPVKMESVKTLSLLLEWSSNLRWFSISVGKSRGSGMLFLFTTLVHSYPVRTFTFGAKKVKPTVVAVLSATESSNFCERLVMALCVPLFPFLAAATILNAAKVNTRVLKMTVV</sequence>
<feature type="transmembrane region" description="Helical" evidence="3">
    <location>
        <begin position="735"/>
        <end position="756"/>
    </location>
</feature>
<reference evidence="4" key="2">
    <citation type="submission" date="2022-01" db="EMBL/GenBank/DDBJ databases">
        <authorList>
            <person name="Yamashiro T."/>
            <person name="Shiraishi A."/>
            <person name="Satake H."/>
            <person name="Nakayama K."/>
        </authorList>
    </citation>
    <scope>NUCLEOTIDE SEQUENCE</scope>
</reference>
<evidence type="ECO:0000256" key="2">
    <source>
        <dbReference type="PROSITE-ProRule" id="PRU00708"/>
    </source>
</evidence>
<name>A0ABQ5E3P8_9ASTR</name>
<feature type="repeat" description="PPR" evidence="2">
    <location>
        <begin position="325"/>
        <end position="355"/>
    </location>
</feature>
<accession>A0ABQ5E3P8</accession>
<evidence type="ECO:0000256" key="3">
    <source>
        <dbReference type="SAM" id="Phobius"/>
    </source>
</evidence>
<evidence type="ECO:0000313" key="4">
    <source>
        <dbReference type="EMBL" id="GJT44279.1"/>
    </source>
</evidence>
<dbReference type="PROSITE" id="PS51375">
    <property type="entry name" value="PPR"/>
    <property type="match status" value="4"/>
</dbReference>
<keyword evidence="3" id="KW-0812">Transmembrane</keyword>
<organism evidence="4 5">
    <name type="scientific">Tanacetum coccineum</name>
    <dbReference type="NCBI Taxonomy" id="301880"/>
    <lineage>
        <taxon>Eukaryota</taxon>
        <taxon>Viridiplantae</taxon>
        <taxon>Streptophyta</taxon>
        <taxon>Embryophyta</taxon>
        <taxon>Tracheophyta</taxon>
        <taxon>Spermatophyta</taxon>
        <taxon>Magnoliopsida</taxon>
        <taxon>eudicotyledons</taxon>
        <taxon>Gunneridae</taxon>
        <taxon>Pentapetalae</taxon>
        <taxon>asterids</taxon>
        <taxon>campanulids</taxon>
        <taxon>Asterales</taxon>
        <taxon>Asteraceae</taxon>
        <taxon>Asteroideae</taxon>
        <taxon>Anthemideae</taxon>
        <taxon>Anthemidinae</taxon>
        <taxon>Tanacetum</taxon>
    </lineage>
</organism>
<dbReference type="PANTHER" id="PTHR47926:SF432">
    <property type="entry name" value="(WILD MALAYSIAN BANANA) HYPOTHETICAL PROTEIN"/>
    <property type="match status" value="1"/>
</dbReference>
<dbReference type="InterPro" id="IPR011990">
    <property type="entry name" value="TPR-like_helical_dom_sf"/>
</dbReference>
<keyword evidence="3" id="KW-1133">Transmembrane helix</keyword>
<feature type="repeat" description="PPR" evidence="2">
    <location>
        <begin position="259"/>
        <end position="289"/>
    </location>
</feature>
<dbReference type="PANTHER" id="PTHR47926">
    <property type="entry name" value="PENTATRICOPEPTIDE REPEAT-CONTAINING PROTEIN"/>
    <property type="match status" value="1"/>
</dbReference>
<dbReference type="Gene3D" id="1.25.40.10">
    <property type="entry name" value="Tetratricopeptide repeat domain"/>
    <property type="match status" value="2"/>
</dbReference>
<dbReference type="Pfam" id="PF20431">
    <property type="entry name" value="E_motif"/>
    <property type="match status" value="1"/>
</dbReference>
<dbReference type="InterPro" id="IPR002885">
    <property type="entry name" value="PPR_rpt"/>
</dbReference>
<protein>
    <submittedName>
        <fullName evidence="4">Pentatricopeptide repeat-containing protein</fullName>
    </submittedName>
</protein>
<feature type="repeat" description="PPR" evidence="2">
    <location>
        <begin position="224"/>
        <end position="258"/>
    </location>
</feature>
<dbReference type="NCBIfam" id="TIGR00756">
    <property type="entry name" value="PPR"/>
    <property type="match status" value="4"/>
</dbReference>
<keyword evidence="3" id="KW-0472">Membrane</keyword>